<keyword evidence="3" id="KW-1185">Reference proteome</keyword>
<accession>V5NXA0</accession>
<evidence type="ECO:0000313" key="3">
    <source>
        <dbReference type="Proteomes" id="UP000325782"/>
    </source>
</evidence>
<name>V5NXA0_9ALPH</name>
<proteinExistence type="predicted"/>
<sequence>MRRARSKTFSMEERCGEKYGSSFIEYEAVESSESEYSDASDGDSETESIPVRGETCELSDPSDSEFPLTDPPPKRKRPRVLESSDDEEAEQAPPSPSVKRFKGDPEGRASGIGAPLGADSESSSGSSCPSPESAWRQFGDKNHALINEVAKLLCDGEAAAADRYAALAECARQYLETSRYMLPLSRALLSSETEVHKGQADLEAEGLAREAASIVQQAVEVDSSSLTSLTSGRRVAKAVRLGADVRLAQLNLKWSLVSITTTRSFGHLKKPIQKV</sequence>
<reference evidence="2 3" key="1">
    <citation type="journal article" date="2012" name="PLoS ONE">
        <title>The genome of Chelonid herpesvirus 5 harbors atypical genes.</title>
        <authorList>
            <person name="Ackermann M."/>
            <person name="Koriabine M."/>
            <person name="Hartmann-Fritsch F."/>
            <person name="de Jong P.J."/>
            <person name="Lewis T.D."/>
            <person name="Schetle N."/>
            <person name="Work T.M."/>
            <person name="Dagenais J."/>
            <person name="Balazs G.H."/>
            <person name="Leong J.A."/>
        </authorList>
    </citation>
    <scope>NUCLEOTIDE SEQUENCE [LARGE SCALE GENOMIC DNA]</scope>
</reference>
<protein>
    <submittedName>
        <fullName evidence="2">F-US11 protein</fullName>
    </submittedName>
</protein>
<evidence type="ECO:0000313" key="2">
    <source>
        <dbReference type="EMBL" id="AHA93299.1"/>
    </source>
</evidence>
<feature type="compositionally biased region" description="Low complexity" evidence="1">
    <location>
        <begin position="120"/>
        <end position="133"/>
    </location>
</feature>
<gene>
    <name evidence="2" type="primary">F-US11</name>
</gene>
<evidence type="ECO:0000256" key="1">
    <source>
        <dbReference type="SAM" id="MobiDB-lite"/>
    </source>
</evidence>
<dbReference type="GeneID" id="80532644"/>
<organism evidence="2 3">
    <name type="scientific">Chelonid alphaherpesvirus 5</name>
    <dbReference type="NCBI Taxonomy" id="702736"/>
    <lineage>
        <taxon>Viruses</taxon>
        <taxon>Duplodnaviria</taxon>
        <taxon>Heunggongvirae</taxon>
        <taxon>Peploviricota</taxon>
        <taxon>Herviviricetes</taxon>
        <taxon>Herpesvirales</taxon>
        <taxon>Orthoherpesviridae</taxon>
        <taxon>Alphaherpesvirinae</taxon>
        <taxon>Scutavirus</taxon>
        <taxon>Scutavirus chelonidalpha5</taxon>
    </lineage>
</organism>
<feature type="compositionally biased region" description="Acidic residues" evidence="1">
    <location>
        <begin position="27"/>
        <end position="46"/>
    </location>
</feature>
<dbReference type="KEGG" id="vg:80532644"/>
<dbReference type="Proteomes" id="UP000325782">
    <property type="component" value="Segment"/>
</dbReference>
<dbReference type="RefSeq" id="YP_010795485.1">
    <property type="nucleotide sequence ID" value="NC_075701.1"/>
</dbReference>
<dbReference type="EMBL" id="HQ878327">
    <property type="protein sequence ID" value="AHA93299.1"/>
    <property type="molecule type" value="Genomic_DNA"/>
</dbReference>
<feature type="region of interest" description="Disordered" evidence="1">
    <location>
        <begin position="1"/>
        <end position="135"/>
    </location>
</feature>